<dbReference type="EMBL" id="JBHRXZ010000022">
    <property type="protein sequence ID" value="MFC3608838.1"/>
    <property type="molecule type" value="Genomic_DNA"/>
</dbReference>
<keyword evidence="3" id="KW-1185">Reference proteome</keyword>
<dbReference type="Proteomes" id="UP001595630">
    <property type="component" value="Unassembled WGS sequence"/>
</dbReference>
<comment type="caution">
    <text evidence="2">The sequence shown here is derived from an EMBL/GenBank/DDBJ whole genome shotgun (WGS) entry which is preliminary data.</text>
</comment>
<organism evidence="2 3">
    <name type="scientific">Stutzerimonas tarimensis</name>
    <dbReference type="NCBI Taxonomy" id="1507735"/>
    <lineage>
        <taxon>Bacteria</taxon>
        <taxon>Pseudomonadati</taxon>
        <taxon>Pseudomonadota</taxon>
        <taxon>Gammaproteobacteria</taxon>
        <taxon>Pseudomonadales</taxon>
        <taxon>Pseudomonadaceae</taxon>
        <taxon>Stutzerimonas</taxon>
    </lineage>
</organism>
<protein>
    <submittedName>
        <fullName evidence="2">Uncharacterized protein</fullName>
    </submittedName>
</protein>
<dbReference type="RefSeq" id="WP_386365744.1">
    <property type="nucleotide sequence ID" value="NZ_JBHRXZ010000022.1"/>
</dbReference>
<feature type="region of interest" description="Disordered" evidence="1">
    <location>
        <begin position="49"/>
        <end position="71"/>
    </location>
</feature>
<accession>A0ABV7T8I4</accession>
<sequence length="71" mass="7821">MGWQGSEMGAKMTKMLAKAKQTAALAALRFTHDDTLPYLSKLMVVGQAKADATQAEHRKRKSQKQDSSHGF</sequence>
<evidence type="ECO:0000313" key="2">
    <source>
        <dbReference type="EMBL" id="MFC3608838.1"/>
    </source>
</evidence>
<evidence type="ECO:0000256" key="1">
    <source>
        <dbReference type="SAM" id="MobiDB-lite"/>
    </source>
</evidence>
<gene>
    <name evidence="2" type="ORF">ACFOMF_13705</name>
</gene>
<name>A0ABV7T8I4_9GAMM</name>
<proteinExistence type="predicted"/>
<reference evidence="3" key="1">
    <citation type="journal article" date="2019" name="Int. J. Syst. Evol. Microbiol.">
        <title>The Global Catalogue of Microorganisms (GCM) 10K type strain sequencing project: providing services to taxonomists for standard genome sequencing and annotation.</title>
        <authorList>
            <consortium name="The Broad Institute Genomics Platform"/>
            <consortium name="The Broad Institute Genome Sequencing Center for Infectious Disease"/>
            <person name="Wu L."/>
            <person name="Ma J."/>
        </authorList>
    </citation>
    <scope>NUCLEOTIDE SEQUENCE [LARGE SCALE GENOMIC DNA]</scope>
    <source>
        <strain evidence="3">KCTC 42447</strain>
    </source>
</reference>
<evidence type="ECO:0000313" key="3">
    <source>
        <dbReference type="Proteomes" id="UP001595630"/>
    </source>
</evidence>